<feature type="domain" description="Formyl transferase N-terminal" evidence="5">
    <location>
        <begin position="214"/>
        <end position="266"/>
    </location>
</feature>
<comment type="caution">
    <text evidence="6">The sequence shown here is derived from an EMBL/GenBank/DDBJ whole genome shotgun (WGS) entry which is preliminary data.</text>
</comment>
<dbReference type="InterPro" id="IPR036821">
    <property type="entry name" value="Peptide_deformylase_sf"/>
</dbReference>
<reference evidence="6 7" key="1">
    <citation type="submission" date="2017-09" db="EMBL/GenBank/DDBJ databases">
        <title>Depth-based differentiation of microbial function through sediment-hosted aquifers and enrichment of novel symbionts in the deep terrestrial subsurface.</title>
        <authorList>
            <person name="Probst A.J."/>
            <person name="Ladd B."/>
            <person name="Jarett J.K."/>
            <person name="Geller-Mcgrath D.E."/>
            <person name="Sieber C.M."/>
            <person name="Emerson J.B."/>
            <person name="Anantharaman K."/>
            <person name="Thomas B.C."/>
            <person name="Malmstrom R."/>
            <person name="Stieglmeier M."/>
            <person name="Klingl A."/>
            <person name="Woyke T."/>
            <person name="Ryan C.M."/>
            <person name="Banfield J.F."/>
        </authorList>
    </citation>
    <scope>NUCLEOTIDE SEQUENCE [LARGE SCALE GENOMIC DNA]</scope>
    <source>
        <strain evidence="6">CG22_combo_CG10-13_8_21_14_all_42_17</strain>
    </source>
</reference>
<dbReference type="CDD" id="cd00487">
    <property type="entry name" value="Pep_deformylase"/>
    <property type="match status" value="1"/>
</dbReference>
<keyword evidence="2" id="KW-0479">Metal-binding</keyword>
<sequence>MTKTEIIQKENPVLRKKAEGVPIKNIGAKKIKDIINKMKEALNGEDDGVAIAAPQIGESLRIFVVSSKALTLNKKIKGRSADKEFNDLVFINPEIIKISQKKKKVEEGCLSVRWLYGSVKRSDKISIKAYDETGKTVERGASGLLAQIFQHEIDHLDGILFTDKAENIRDMPPTQNIKIVFFGSSQFSRYVLEELEEMHLSPILNITSAKEPIPMDKLKKAKADIFVVASFGKILPKELIDMPKYKTLNVHPSLLPRLRGPAPIQNT</sequence>
<dbReference type="PANTHER" id="PTHR10458:SF22">
    <property type="entry name" value="PEPTIDE DEFORMYLASE"/>
    <property type="match status" value="1"/>
</dbReference>
<evidence type="ECO:0000256" key="1">
    <source>
        <dbReference type="ARBA" id="ARBA00010759"/>
    </source>
</evidence>
<dbReference type="NCBIfam" id="NF001159">
    <property type="entry name" value="PRK00150.1-3"/>
    <property type="match status" value="1"/>
</dbReference>
<organism evidence="6 7">
    <name type="scientific">Candidatus Zambryskibacteria bacterium CG22_combo_CG10-13_8_21_14_all_42_17</name>
    <dbReference type="NCBI Taxonomy" id="1975118"/>
    <lineage>
        <taxon>Bacteria</taxon>
        <taxon>Candidatus Zambryskiibacteriota</taxon>
    </lineage>
</organism>
<evidence type="ECO:0000313" key="6">
    <source>
        <dbReference type="EMBL" id="PIP55486.1"/>
    </source>
</evidence>
<dbReference type="Pfam" id="PF01327">
    <property type="entry name" value="Pep_deformylase"/>
    <property type="match status" value="1"/>
</dbReference>
<dbReference type="Gene3D" id="3.40.50.170">
    <property type="entry name" value="Formyl transferase, N-terminal domain"/>
    <property type="match status" value="1"/>
</dbReference>
<dbReference type="InterPro" id="IPR002376">
    <property type="entry name" value="Formyl_transf_N"/>
</dbReference>
<dbReference type="Pfam" id="PF00551">
    <property type="entry name" value="Formyl_trans_N"/>
    <property type="match status" value="1"/>
</dbReference>
<dbReference type="PANTHER" id="PTHR10458">
    <property type="entry name" value="PEPTIDE DEFORMYLASE"/>
    <property type="match status" value="1"/>
</dbReference>
<dbReference type="Proteomes" id="UP000229794">
    <property type="component" value="Unassembled WGS sequence"/>
</dbReference>
<dbReference type="NCBIfam" id="TIGR00079">
    <property type="entry name" value="pept_deformyl"/>
    <property type="match status" value="1"/>
</dbReference>
<dbReference type="GO" id="GO:0046872">
    <property type="term" value="F:metal ion binding"/>
    <property type="evidence" value="ECO:0007669"/>
    <property type="project" value="UniProtKB-KW"/>
</dbReference>
<evidence type="ECO:0000313" key="7">
    <source>
        <dbReference type="Proteomes" id="UP000229794"/>
    </source>
</evidence>
<dbReference type="Gene3D" id="3.90.45.10">
    <property type="entry name" value="Peptide deformylase"/>
    <property type="match status" value="1"/>
</dbReference>
<accession>A0A2H0BCY0</accession>
<comment type="similarity">
    <text evidence="1">Belongs to the polypeptide deformylase family.</text>
</comment>
<dbReference type="InterPro" id="IPR023635">
    <property type="entry name" value="Peptide_deformylase"/>
</dbReference>
<dbReference type="GO" id="GO:0042586">
    <property type="term" value="F:peptide deformylase activity"/>
    <property type="evidence" value="ECO:0007669"/>
    <property type="project" value="InterPro"/>
</dbReference>
<evidence type="ECO:0000256" key="4">
    <source>
        <dbReference type="ARBA" id="ARBA00022917"/>
    </source>
</evidence>
<proteinExistence type="inferred from homology"/>
<evidence type="ECO:0000259" key="5">
    <source>
        <dbReference type="Pfam" id="PF00551"/>
    </source>
</evidence>
<dbReference type="SUPFAM" id="SSF56420">
    <property type="entry name" value="Peptide deformylase"/>
    <property type="match status" value="1"/>
</dbReference>
<name>A0A2H0BCY0_9BACT</name>
<protein>
    <submittedName>
        <fullName evidence="6">Peptide deformylase</fullName>
    </submittedName>
</protein>
<keyword evidence="3" id="KW-0378">Hydrolase</keyword>
<dbReference type="HAMAP" id="MF_00163">
    <property type="entry name" value="Pep_deformylase"/>
    <property type="match status" value="1"/>
</dbReference>
<dbReference type="PRINTS" id="PR01576">
    <property type="entry name" value="PDEFORMYLASE"/>
</dbReference>
<dbReference type="SUPFAM" id="SSF53328">
    <property type="entry name" value="Formyltransferase"/>
    <property type="match status" value="1"/>
</dbReference>
<evidence type="ECO:0000256" key="2">
    <source>
        <dbReference type="ARBA" id="ARBA00022723"/>
    </source>
</evidence>
<gene>
    <name evidence="6" type="primary">def</name>
    <name evidence="6" type="ORF">COX06_02915</name>
</gene>
<keyword evidence="4" id="KW-0648">Protein biosynthesis</keyword>
<dbReference type="FunFam" id="3.90.45.10:FF:000003">
    <property type="entry name" value="Peptide deformylase"/>
    <property type="match status" value="1"/>
</dbReference>
<dbReference type="AlphaFoldDB" id="A0A2H0BCY0"/>
<evidence type="ECO:0000256" key="3">
    <source>
        <dbReference type="ARBA" id="ARBA00022801"/>
    </source>
</evidence>
<dbReference type="EMBL" id="PCST01000038">
    <property type="protein sequence ID" value="PIP55486.1"/>
    <property type="molecule type" value="Genomic_DNA"/>
</dbReference>
<dbReference type="GO" id="GO:0006412">
    <property type="term" value="P:translation"/>
    <property type="evidence" value="ECO:0007669"/>
    <property type="project" value="UniProtKB-KW"/>
</dbReference>
<feature type="non-terminal residue" evidence="6">
    <location>
        <position position="267"/>
    </location>
</feature>
<dbReference type="InterPro" id="IPR036477">
    <property type="entry name" value="Formyl_transf_N_sf"/>
</dbReference>